<organism evidence="1 2">
    <name type="scientific">Xylaria bambusicola</name>
    <dbReference type="NCBI Taxonomy" id="326684"/>
    <lineage>
        <taxon>Eukaryota</taxon>
        <taxon>Fungi</taxon>
        <taxon>Dikarya</taxon>
        <taxon>Ascomycota</taxon>
        <taxon>Pezizomycotina</taxon>
        <taxon>Sordariomycetes</taxon>
        <taxon>Xylariomycetidae</taxon>
        <taxon>Xylariales</taxon>
        <taxon>Xylariaceae</taxon>
        <taxon>Xylaria</taxon>
    </lineage>
</organism>
<sequence length="205" mass="22492">MDILEEIGAATTTHSSNLRRFDHTGGEGFGTNEQCCIECTIADSVGNGGCPSPVYTEPTAFIEYMSADPIGLLSEKETTRPTDNEEQSALSEVITYSGTVTEPAVRCVRTLQNLDTGMLSRFEASRQLIQPFPVADEKALELSFSQSLFYFSATFADNQTHLTLTSAFRMTSELRVGDMKVAVLALGKGCESLRTRFFVENSRLM</sequence>
<evidence type="ECO:0000313" key="2">
    <source>
        <dbReference type="Proteomes" id="UP001305414"/>
    </source>
</evidence>
<dbReference type="Gene3D" id="3.30.559.10">
    <property type="entry name" value="Chloramphenicol acetyltransferase-like domain"/>
    <property type="match status" value="1"/>
</dbReference>
<protein>
    <submittedName>
        <fullName evidence="1">Uncharacterized protein</fullName>
    </submittedName>
</protein>
<proteinExistence type="predicted"/>
<comment type="caution">
    <text evidence="1">The sequence shown here is derived from an EMBL/GenBank/DDBJ whole genome shotgun (WGS) entry which is preliminary data.</text>
</comment>
<dbReference type="InterPro" id="IPR023213">
    <property type="entry name" value="CAT-like_dom_sf"/>
</dbReference>
<dbReference type="EMBL" id="JAWHQM010000023">
    <property type="protein sequence ID" value="KAK5632217.1"/>
    <property type="molecule type" value="Genomic_DNA"/>
</dbReference>
<name>A0AAN7UNJ2_9PEZI</name>
<dbReference type="AlphaFoldDB" id="A0AAN7UNJ2"/>
<dbReference type="Proteomes" id="UP001305414">
    <property type="component" value="Unassembled WGS sequence"/>
</dbReference>
<dbReference type="SUPFAM" id="SSF52777">
    <property type="entry name" value="CoA-dependent acyltransferases"/>
    <property type="match status" value="1"/>
</dbReference>
<evidence type="ECO:0000313" key="1">
    <source>
        <dbReference type="EMBL" id="KAK5632217.1"/>
    </source>
</evidence>
<reference evidence="1 2" key="1">
    <citation type="submission" date="2023-10" db="EMBL/GenBank/DDBJ databases">
        <title>Draft genome sequence of Xylaria bambusicola isolate GMP-LS, the root and basal stem rot pathogen of sugarcane in Indonesia.</title>
        <authorList>
            <person name="Selvaraj P."/>
            <person name="Muralishankar V."/>
            <person name="Muruganantham S."/>
            <person name="Sp S."/>
            <person name="Haryani S."/>
            <person name="Lau K.J.X."/>
            <person name="Naqvi N.I."/>
        </authorList>
    </citation>
    <scope>NUCLEOTIDE SEQUENCE [LARGE SCALE GENOMIC DNA]</scope>
    <source>
        <strain evidence="1">GMP-LS</strain>
    </source>
</reference>
<keyword evidence="2" id="KW-1185">Reference proteome</keyword>
<gene>
    <name evidence="1" type="ORF">RRF57_007931</name>
</gene>
<accession>A0AAN7UNJ2</accession>